<reference evidence="4" key="1">
    <citation type="journal article" date="2021" name="Nat. Commun.">
        <title>Genetic determinants of endophytism in the Arabidopsis root mycobiome.</title>
        <authorList>
            <person name="Mesny F."/>
            <person name="Miyauchi S."/>
            <person name="Thiergart T."/>
            <person name="Pickel B."/>
            <person name="Atanasova L."/>
            <person name="Karlsson M."/>
            <person name="Huettel B."/>
            <person name="Barry K.W."/>
            <person name="Haridas S."/>
            <person name="Chen C."/>
            <person name="Bauer D."/>
            <person name="Andreopoulos W."/>
            <person name="Pangilinan J."/>
            <person name="LaButti K."/>
            <person name="Riley R."/>
            <person name="Lipzen A."/>
            <person name="Clum A."/>
            <person name="Drula E."/>
            <person name="Henrissat B."/>
            <person name="Kohler A."/>
            <person name="Grigoriev I.V."/>
            <person name="Martin F.M."/>
            <person name="Hacquard S."/>
        </authorList>
    </citation>
    <scope>NUCLEOTIDE SEQUENCE</scope>
    <source>
        <strain evidence="4">MPI-CAGE-AT-0147</strain>
    </source>
</reference>
<sequence>MPGATILQLTLAHVSWNLAHWWGIRILCFSIVICKPQSIDNLVMAPPRRRHLGSMLANNLVSILIIMLLLLRVRSC</sequence>
<gene>
    <name evidence="3" type="ORF">EDB81DRAFT_806756</name>
    <name evidence="4" type="ORF">EDB81DRAFT_807406</name>
    <name evidence="2" type="ORF">EDB81DRAFT_833186</name>
</gene>
<accession>A0A9P9EAJ7</accession>
<feature type="transmembrane region" description="Helical" evidence="1">
    <location>
        <begin position="55"/>
        <end position="73"/>
    </location>
</feature>
<keyword evidence="1" id="KW-0812">Transmembrane</keyword>
<dbReference type="EMBL" id="JAGMUV010000016">
    <property type="protein sequence ID" value="KAH7132886.1"/>
    <property type="molecule type" value="Genomic_DNA"/>
</dbReference>
<comment type="caution">
    <text evidence="4">The sequence shown here is derived from an EMBL/GenBank/DDBJ whole genome shotgun (WGS) entry which is preliminary data.</text>
</comment>
<evidence type="ECO:0000313" key="5">
    <source>
        <dbReference type="Proteomes" id="UP000738349"/>
    </source>
</evidence>
<keyword evidence="1" id="KW-1133">Transmembrane helix</keyword>
<evidence type="ECO:0000313" key="4">
    <source>
        <dbReference type="EMBL" id="KAH7133001.1"/>
    </source>
</evidence>
<dbReference type="EMBL" id="JAGMUV010000016">
    <property type="protein sequence ID" value="KAH7133001.1"/>
    <property type="molecule type" value="Genomic_DNA"/>
</dbReference>
<name>A0A9P9EAJ7_9HYPO</name>
<evidence type="ECO:0000256" key="1">
    <source>
        <dbReference type="SAM" id="Phobius"/>
    </source>
</evidence>
<organism evidence="4 5">
    <name type="scientific">Dactylonectria macrodidyma</name>
    <dbReference type="NCBI Taxonomy" id="307937"/>
    <lineage>
        <taxon>Eukaryota</taxon>
        <taxon>Fungi</taxon>
        <taxon>Dikarya</taxon>
        <taxon>Ascomycota</taxon>
        <taxon>Pezizomycotina</taxon>
        <taxon>Sordariomycetes</taxon>
        <taxon>Hypocreomycetidae</taxon>
        <taxon>Hypocreales</taxon>
        <taxon>Nectriaceae</taxon>
        <taxon>Dactylonectria</taxon>
    </lineage>
</organism>
<dbReference type="EMBL" id="JAGMUV010000050">
    <property type="protein sequence ID" value="KAH7109680.1"/>
    <property type="molecule type" value="Genomic_DNA"/>
</dbReference>
<evidence type="ECO:0000313" key="3">
    <source>
        <dbReference type="EMBL" id="KAH7132886.1"/>
    </source>
</evidence>
<keyword evidence="5" id="KW-1185">Reference proteome</keyword>
<dbReference type="AlphaFoldDB" id="A0A9P9EAJ7"/>
<dbReference type="Proteomes" id="UP000738349">
    <property type="component" value="Unassembled WGS sequence"/>
</dbReference>
<proteinExistence type="predicted"/>
<evidence type="ECO:0000313" key="2">
    <source>
        <dbReference type="EMBL" id="KAH7109680.1"/>
    </source>
</evidence>
<keyword evidence="1" id="KW-0472">Membrane</keyword>
<protein>
    <submittedName>
        <fullName evidence="4">Uncharacterized protein</fullName>
    </submittedName>
</protein>